<dbReference type="Proteomes" id="UP000190395">
    <property type="component" value="Unassembled WGS sequence"/>
</dbReference>
<proteinExistence type="predicted"/>
<name>A0A1T4L8N5_9SPIR</name>
<dbReference type="EMBL" id="FUXC01000002">
    <property type="protein sequence ID" value="SJZ51115.1"/>
    <property type="molecule type" value="Genomic_DNA"/>
</dbReference>
<dbReference type="RefSeq" id="WP_078930193.1">
    <property type="nucleotide sequence ID" value="NZ_FUXC01000002.1"/>
</dbReference>
<dbReference type="GeneID" id="303366702"/>
<accession>A0A1T4L8N5</accession>
<evidence type="ECO:0000313" key="1">
    <source>
        <dbReference type="EMBL" id="SJZ51115.1"/>
    </source>
</evidence>
<dbReference type="STRING" id="225004.SAMN02745152_00432"/>
<gene>
    <name evidence="1" type="ORF">SAMN02745152_00432</name>
</gene>
<dbReference type="AlphaFoldDB" id="A0A1T4L8N5"/>
<protein>
    <submittedName>
        <fullName evidence="1">Uncharacterized protein</fullName>
    </submittedName>
</protein>
<reference evidence="1 2" key="1">
    <citation type="submission" date="2017-02" db="EMBL/GenBank/DDBJ databases">
        <authorList>
            <person name="Peterson S.W."/>
        </authorList>
    </citation>
    <scope>NUCLEOTIDE SEQUENCE [LARGE SCALE GENOMIC DNA]</scope>
    <source>
        <strain evidence="1 2">ATCC BAA-909</strain>
    </source>
</reference>
<organism evidence="1 2">
    <name type="scientific">Treponema berlinense</name>
    <dbReference type="NCBI Taxonomy" id="225004"/>
    <lineage>
        <taxon>Bacteria</taxon>
        <taxon>Pseudomonadati</taxon>
        <taxon>Spirochaetota</taxon>
        <taxon>Spirochaetia</taxon>
        <taxon>Spirochaetales</taxon>
        <taxon>Treponemataceae</taxon>
        <taxon>Treponema</taxon>
    </lineage>
</organism>
<keyword evidence="2" id="KW-1185">Reference proteome</keyword>
<evidence type="ECO:0000313" key="2">
    <source>
        <dbReference type="Proteomes" id="UP000190395"/>
    </source>
</evidence>
<sequence>MEENESNVIEHLLEVENIASSFTVDAQNKASEILNSAKAKAEQDYLSKFNIQSAELEKSFKDESAKINEKIVSEINSYKENIYLSVQDKTAFSNLMNNLVLQK</sequence>